<dbReference type="InterPro" id="IPR036169">
    <property type="entry name" value="DXPR_C_sf"/>
</dbReference>
<dbReference type="InterPro" id="IPR026877">
    <property type="entry name" value="DXPR_C"/>
</dbReference>
<dbReference type="PIRSF" id="PIRSF006205">
    <property type="entry name" value="Dxp_reductismrs"/>
    <property type="match status" value="1"/>
</dbReference>
<feature type="domain" description="1-deoxy-D-xylulose 5-phosphate reductoisomerase C-terminal" evidence="11">
    <location>
        <begin position="148"/>
        <end position="231"/>
    </location>
</feature>
<gene>
    <name evidence="9" type="primary">dxr</name>
    <name evidence="13" type="ORF">H5P30_20740</name>
</gene>
<dbReference type="GO" id="GO:0051484">
    <property type="term" value="P:isopentenyl diphosphate biosynthetic process, methylerythritol 4-phosphate pathway involved in terpenoid biosynthetic process"/>
    <property type="evidence" value="ECO:0007669"/>
    <property type="project" value="UniProtKB-ARBA"/>
</dbReference>
<evidence type="ECO:0000256" key="1">
    <source>
        <dbReference type="ARBA" id="ARBA00005094"/>
    </source>
</evidence>
<keyword evidence="4 9" id="KW-0521">NADP</keyword>
<dbReference type="Proteomes" id="UP000525652">
    <property type="component" value="Unassembled WGS sequence"/>
</dbReference>
<comment type="function">
    <text evidence="9">Catalyzes the NADPH-dependent rearrangement and reduction of 1-deoxy-D-xylulose-5-phosphate (DXP) to 2-C-methyl-D-erythritol 4-phosphate (MEP).</text>
</comment>
<dbReference type="GO" id="GO:0030604">
    <property type="term" value="F:1-deoxy-D-xylulose-5-phosphate reductoisomerase activity"/>
    <property type="evidence" value="ECO:0007669"/>
    <property type="project" value="UniProtKB-UniRule"/>
</dbReference>
<dbReference type="SUPFAM" id="SSF55347">
    <property type="entry name" value="Glyceraldehyde-3-phosphate dehydrogenase-like, C-terminal domain"/>
    <property type="match status" value="1"/>
</dbReference>
<feature type="binding site" evidence="9">
    <location>
        <position position="223"/>
    </location>
    <ligand>
        <name>Mn(2+)</name>
        <dbReference type="ChEBI" id="CHEBI:29035"/>
    </ligand>
</feature>
<keyword evidence="14" id="KW-1185">Reference proteome</keyword>
<evidence type="ECO:0000313" key="14">
    <source>
        <dbReference type="Proteomes" id="UP000525652"/>
    </source>
</evidence>
<dbReference type="InterPro" id="IPR003821">
    <property type="entry name" value="DXP_reductoisomerase"/>
</dbReference>
<feature type="binding site" evidence="9">
    <location>
        <position position="128"/>
    </location>
    <ligand>
        <name>NADPH</name>
        <dbReference type="ChEBI" id="CHEBI:57783"/>
    </ligand>
</feature>
<comment type="cofactor">
    <cofactor evidence="9">
        <name>Mg(2+)</name>
        <dbReference type="ChEBI" id="CHEBI:18420"/>
    </cofactor>
    <cofactor evidence="9">
        <name>Mn(2+)</name>
        <dbReference type="ChEBI" id="CHEBI:29035"/>
    </cofactor>
</comment>
<keyword evidence="13" id="KW-0413">Isomerase</keyword>
<feature type="binding site" evidence="9">
    <location>
        <position position="154"/>
    </location>
    <ligand>
        <name>Mn(2+)</name>
        <dbReference type="ChEBI" id="CHEBI:29035"/>
    </ligand>
</feature>
<dbReference type="InterPro" id="IPR013512">
    <property type="entry name" value="DXP_reductoisomerase_N"/>
</dbReference>
<comment type="similarity">
    <text evidence="2 9">Belongs to the DXR family.</text>
</comment>
<feature type="binding site" evidence="9">
    <location>
        <position position="15"/>
    </location>
    <ligand>
        <name>NADPH</name>
        <dbReference type="ChEBI" id="CHEBI:57783"/>
    </ligand>
</feature>
<feature type="binding site" evidence="9">
    <location>
        <position position="207"/>
    </location>
    <ligand>
        <name>NADPH</name>
        <dbReference type="ChEBI" id="CHEBI:57783"/>
    </ligand>
</feature>
<feature type="binding site" evidence="9">
    <location>
        <position position="127"/>
    </location>
    <ligand>
        <name>1-deoxy-D-xylulose 5-phosphate</name>
        <dbReference type="ChEBI" id="CHEBI:57792"/>
    </ligand>
</feature>
<feature type="binding site" evidence="9">
    <location>
        <position position="13"/>
    </location>
    <ligand>
        <name>NADPH</name>
        <dbReference type="ChEBI" id="CHEBI:57783"/>
    </ligand>
</feature>
<feature type="binding site" evidence="9">
    <location>
        <position position="219"/>
    </location>
    <ligand>
        <name>1-deoxy-D-xylulose 5-phosphate</name>
        <dbReference type="ChEBI" id="CHEBI:57792"/>
    </ligand>
</feature>
<evidence type="ECO:0000256" key="6">
    <source>
        <dbReference type="ARBA" id="ARBA00023211"/>
    </source>
</evidence>
<comment type="catalytic activity">
    <reaction evidence="8">
        <text>2-C-methyl-D-erythritol 4-phosphate + NADP(+) = 1-deoxy-D-xylulose 5-phosphate + NADPH + H(+)</text>
        <dbReference type="Rhea" id="RHEA:13717"/>
        <dbReference type="ChEBI" id="CHEBI:15378"/>
        <dbReference type="ChEBI" id="CHEBI:57783"/>
        <dbReference type="ChEBI" id="CHEBI:57792"/>
        <dbReference type="ChEBI" id="CHEBI:58262"/>
        <dbReference type="ChEBI" id="CHEBI:58349"/>
        <dbReference type="EC" id="1.1.1.267"/>
    </reaction>
    <physiologicalReaction direction="right-to-left" evidence="8">
        <dbReference type="Rhea" id="RHEA:13719"/>
    </physiologicalReaction>
</comment>
<name>A0A7X1B4G2_9BACT</name>
<dbReference type="GO" id="GO:0016853">
    <property type="term" value="F:isomerase activity"/>
    <property type="evidence" value="ECO:0007669"/>
    <property type="project" value="UniProtKB-KW"/>
</dbReference>
<dbReference type="PANTHER" id="PTHR30525:SF0">
    <property type="entry name" value="1-DEOXY-D-XYLULOSE 5-PHOSPHATE REDUCTOISOMERASE, CHLOROPLASTIC"/>
    <property type="match status" value="1"/>
</dbReference>
<dbReference type="Pfam" id="PF13288">
    <property type="entry name" value="DXPR_C"/>
    <property type="match status" value="1"/>
</dbReference>
<feature type="binding site" evidence="9">
    <location>
        <position position="154"/>
    </location>
    <ligand>
        <name>1-deoxy-D-xylulose 5-phosphate</name>
        <dbReference type="ChEBI" id="CHEBI:57792"/>
    </ligand>
</feature>
<keyword evidence="5 9" id="KW-0560">Oxidoreductase</keyword>
<dbReference type="RefSeq" id="WP_185694825.1">
    <property type="nucleotide sequence ID" value="NZ_JACHVA010000139.1"/>
</dbReference>
<dbReference type="InterPro" id="IPR036291">
    <property type="entry name" value="NAD(P)-bd_dom_sf"/>
</dbReference>
<evidence type="ECO:0000259" key="11">
    <source>
        <dbReference type="Pfam" id="PF08436"/>
    </source>
</evidence>
<evidence type="ECO:0000256" key="7">
    <source>
        <dbReference type="ARBA" id="ARBA00023229"/>
    </source>
</evidence>
<keyword evidence="7 9" id="KW-0414">Isoprene biosynthesis</keyword>
<feature type="binding site" evidence="9">
    <location>
        <position position="178"/>
    </location>
    <ligand>
        <name>1-deoxy-D-xylulose 5-phosphate</name>
        <dbReference type="ChEBI" id="CHEBI:57792"/>
    </ligand>
</feature>
<sequence length="382" mass="40903">MDEPRRVILLGATGSIGESTLRILRAHPDKLQLVGVAASSSAAELAAIVREFGVPHAALTNDEAANSAVRDGLFPPECELHCGEAGLTSIATVPEADMVLVAVVGTAALQPTLAAIEAGRDIVLASKEILVLGGAFVMEAARRAGVRLLPADSEHNAIFQCLEGHPERHLDKLILTASGGRFRDRDPATLGEVTPEEATDHPNWSMGPKITVDSATMANKGLELIEARWLFDLPADRLEVVLHRQSIVHSFVQYVDGSILGQLCPPSMTFAIQHCLLHPERAPGVDETLDFSQALTLDFAPVPAGRYPCLDLAYEALRSGPVAMAVFNAANEVAVADFLARKIGFLEIPKVIRRVLEQCGDRFADSLGDLLGIDGEARRLAR</sequence>
<accession>A0A7X1B4G2</accession>
<evidence type="ECO:0000259" key="10">
    <source>
        <dbReference type="Pfam" id="PF02670"/>
    </source>
</evidence>
<reference evidence="13 14" key="1">
    <citation type="submission" date="2020-07" db="EMBL/GenBank/DDBJ databases">
        <authorList>
            <person name="Feng X."/>
        </authorList>
    </citation>
    <scope>NUCLEOTIDE SEQUENCE [LARGE SCALE GENOMIC DNA]</scope>
    <source>
        <strain evidence="13 14">JCM14086</strain>
    </source>
</reference>
<dbReference type="Pfam" id="PF02670">
    <property type="entry name" value="DXP_reductoisom"/>
    <property type="match status" value="1"/>
</dbReference>
<feature type="binding site" evidence="9">
    <location>
        <position position="201"/>
    </location>
    <ligand>
        <name>1-deoxy-D-xylulose 5-phosphate</name>
        <dbReference type="ChEBI" id="CHEBI:57792"/>
    </ligand>
</feature>
<feature type="binding site" evidence="9">
    <location>
        <position position="16"/>
    </location>
    <ligand>
        <name>NADPH</name>
        <dbReference type="ChEBI" id="CHEBI:57783"/>
    </ligand>
</feature>
<evidence type="ECO:0000256" key="8">
    <source>
        <dbReference type="ARBA" id="ARBA00048543"/>
    </source>
</evidence>
<evidence type="ECO:0000256" key="9">
    <source>
        <dbReference type="HAMAP-Rule" id="MF_00183"/>
    </source>
</evidence>
<evidence type="ECO:0000256" key="2">
    <source>
        <dbReference type="ARBA" id="ARBA00006825"/>
    </source>
</evidence>
<dbReference type="GO" id="GO:0030145">
    <property type="term" value="F:manganese ion binding"/>
    <property type="evidence" value="ECO:0007669"/>
    <property type="project" value="TreeGrafter"/>
</dbReference>
<dbReference type="PANTHER" id="PTHR30525">
    <property type="entry name" value="1-DEOXY-D-XYLULOSE 5-PHOSPHATE REDUCTOISOMERASE"/>
    <property type="match status" value="1"/>
</dbReference>
<dbReference type="SUPFAM" id="SSF69055">
    <property type="entry name" value="1-deoxy-D-xylulose-5-phosphate reductoisomerase, C-terminal domain"/>
    <property type="match status" value="1"/>
</dbReference>
<feature type="binding site" evidence="9">
    <location>
        <position position="223"/>
    </location>
    <ligand>
        <name>1-deoxy-D-xylulose 5-phosphate</name>
        <dbReference type="ChEBI" id="CHEBI:57792"/>
    </ligand>
</feature>
<dbReference type="EMBL" id="JACHVA010000139">
    <property type="protein sequence ID" value="MBC2604215.1"/>
    <property type="molecule type" value="Genomic_DNA"/>
</dbReference>
<feature type="domain" description="DXP reductoisomerase C-terminal" evidence="12">
    <location>
        <begin position="263"/>
        <end position="379"/>
    </location>
</feature>
<dbReference type="Pfam" id="PF08436">
    <property type="entry name" value="DXP_redisom_C"/>
    <property type="match status" value="1"/>
</dbReference>
<dbReference type="EC" id="1.1.1.267" evidence="9"/>
<dbReference type="NCBIfam" id="TIGR00243">
    <property type="entry name" value="Dxr"/>
    <property type="match status" value="1"/>
</dbReference>
<dbReference type="UniPathway" id="UPA00056">
    <property type="reaction ID" value="UER00092"/>
</dbReference>
<dbReference type="FunFam" id="3.40.50.720:FF:000045">
    <property type="entry name" value="1-deoxy-D-xylulose 5-phosphate reductoisomerase"/>
    <property type="match status" value="1"/>
</dbReference>
<evidence type="ECO:0000256" key="3">
    <source>
        <dbReference type="ARBA" id="ARBA00022723"/>
    </source>
</evidence>
<feature type="binding site" evidence="9">
    <location>
        <position position="220"/>
    </location>
    <ligand>
        <name>1-deoxy-D-xylulose 5-phosphate</name>
        <dbReference type="ChEBI" id="CHEBI:57792"/>
    </ligand>
</feature>
<keyword evidence="3 9" id="KW-0479">Metal-binding</keyword>
<dbReference type="GO" id="GO:0070402">
    <property type="term" value="F:NADPH binding"/>
    <property type="evidence" value="ECO:0007669"/>
    <property type="project" value="InterPro"/>
</dbReference>
<dbReference type="SUPFAM" id="SSF51735">
    <property type="entry name" value="NAD(P)-binding Rossmann-fold domains"/>
    <property type="match status" value="1"/>
</dbReference>
<dbReference type="Gene3D" id="3.40.50.720">
    <property type="entry name" value="NAD(P)-binding Rossmann-like Domain"/>
    <property type="match status" value="1"/>
</dbReference>
<keyword evidence="6 9" id="KW-0464">Manganese</keyword>
<evidence type="ECO:0000256" key="5">
    <source>
        <dbReference type="ARBA" id="ARBA00023002"/>
    </source>
</evidence>
<keyword evidence="9" id="KW-0460">Magnesium</keyword>
<dbReference type="AlphaFoldDB" id="A0A7X1B4G2"/>
<comment type="caution">
    <text evidence="13">The sequence shown here is derived from an EMBL/GenBank/DDBJ whole genome shotgun (WGS) entry which is preliminary data.</text>
</comment>
<comment type="pathway">
    <text evidence="1 9">Isoprenoid biosynthesis; isopentenyl diphosphate biosynthesis via DXP pathway; isopentenyl diphosphate from 1-deoxy-D-xylulose 5-phosphate: step 1/6.</text>
</comment>
<dbReference type="HAMAP" id="MF_00183">
    <property type="entry name" value="DXP_reductoisom"/>
    <property type="match status" value="1"/>
</dbReference>
<evidence type="ECO:0000313" key="13">
    <source>
        <dbReference type="EMBL" id="MBC2604215.1"/>
    </source>
</evidence>
<evidence type="ECO:0000259" key="12">
    <source>
        <dbReference type="Pfam" id="PF13288"/>
    </source>
</evidence>
<feature type="binding site" evidence="9">
    <location>
        <position position="214"/>
    </location>
    <ligand>
        <name>1-deoxy-D-xylulose 5-phosphate</name>
        <dbReference type="ChEBI" id="CHEBI:57792"/>
    </ligand>
</feature>
<evidence type="ECO:0000256" key="4">
    <source>
        <dbReference type="ARBA" id="ARBA00022857"/>
    </source>
</evidence>
<feature type="domain" description="1-deoxy-D-xylulose 5-phosphate reductoisomerase N-terminal" evidence="10">
    <location>
        <begin position="7"/>
        <end position="134"/>
    </location>
</feature>
<organism evidence="13 14">
    <name type="scientific">Puniceicoccus vermicola</name>
    <dbReference type="NCBI Taxonomy" id="388746"/>
    <lineage>
        <taxon>Bacteria</taxon>
        <taxon>Pseudomonadati</taxon>
        <taxon>Verrucomicrobiota</taxon>
        <taxon>Opitutia</taxon>
        <taxon>Puniceicoccales</taxon>
        <taxon>Puniceicoccaceae</taxon>
        <taxon>Puniceicoccus</taxon>
    </lineage>
</organism>
<comment type="caution">
    <text evidence="9">Lacks conserved residue(s) required for the propagation of feature annotation.</text>
</comment>
<feature type="binding site" evidence="9">
    <location>
        <position position="152"/>
    </location>
    <ligand>
        <name>Mn(2+)</name>
        <dbReference type="ChEBI" id="CHEBI:29035"/>
    </ligand>
</feature>
<feature type="binding site" evidence="9">
    <location>
        <position position="14"/>
    </location>
    <ligand>
        <name>NADPH</name>
        <dbReference type="ChEBI" id="CHEBI:57783"/>
    </ligand>
</feature>
<feature type="binding site" evidence="9">
    <location>
        <position position="153"/>
    </location>
    <ligand>
        <name>1-deoxy-D-xylulose 5-phosphate</name>
        <dbReference type="ChEBI" id="CHEBI:57792"/>
    </ligand>
</feature>
<protein>
    <recommendedName>
        <fullName evidence="9">1-deoxy-D-xylulose 5-phosphate reductoisomerase</fullName>
        <shortName evidence="9">DXP reductoisomerase</shortName>
        <ecNumber evidence="9">1.1.1.267</ecNumber>
    </recommendedName>
    <alternativeName>
        <fullName evidence="9">1-deoxyxylulose-5-phosphate reductoisomerase</fullName>
    </alternativeName>
    <alternativeName>
        <fullName evidence="9">2-C-methyl-D-erythritol 4-phosphate synthase</fullName>
    </alternativeName>
</protein>
<dbReference type="Gene3D" id="1.10.1740.10">
    <property type="match status" value="1"/>
</dbReference>
<proteinExistence type="inferred from homology"/>
<dbReference type="InterPro" id="IPR013644">
    <property type="entry name" value="DXP_reductoisomerase_C"/>
</dbReference>